<evidence type="ECO:0000313" key="1">
    <source>
        <dbReference type="EMBL" id="KRM17595.1"/>
    </source>
</evidence>
<evidence type="ECO:0000313" key="2">
    <source>
        <dbReference type="Proteomes" id="UP000051302"/>
    </source>
</evidence>
<sequence>MASYKHRILMMLFPYQNQLTIINKKDIQSITVTGNITHPEETAYPLDFSLIYAILTPLLSVLKNPITLKLTLKDGQTIALNVSRDFAYNNKKTIEKLNQFFDSLDNTQIKIINYPAHNVSFN</sequence>
<gene>
    <name evidence="1" type="ORF">FD31_GL002580</name>
</gene>
<dbReference type="AlphaFoldDB" id="A0A0R1WP20"/>
<name>A0A0R1WP20_9LACO</name>
<keyword evidence="2" id="KW-1185">Reference proteome</keyword>
<accession>A0A0R1WP20</accession>
<dbReference type="EMBL" id="AZFV01000008">
    <property type="protein sequence ID" value="KRM17595.1"/>
    <property type="molecule type" value="Genomic_DNA"/>
</dbReference>
<proteinExistence type="predicted"/>
<organism evidence="1 2">
    <name type="scientific">Companilactobacillus nantensis DSM 16982</name>
    <dbReference type="NCBI Taxonomy" id="1423774"/>
    <lineage>
        <taxon>Bacteria</taxon>
        <taxon>Bacillati</taxon>
        <taxon>Bacillota</taxon>
        <taxon>Bacilli</taxon>
        <taxon>Lactobacillales</taxon>
        <taxon>Lactobacillaceae</taxon>
        <taxon>Companilactobacillus</taxon>
    </lineage>
</organism>
<dbReference type="PATRIC" id="fig|1423774.3.peg.2680"/>
<comment type="caution">
    <text evidence="1">The sequence shown here is derived from an EMBL/GenBank/DDBJ whole genome shotgun (WGS) entry which is preliminary data.</text>
</comment>
<dbReference type="Proteomes" id="UP000051302">
    <property type="component" value="Unassembled WGS sequence"/>
</dbReference>
<protein>
    <submittedName>
        <fullName evidence="1">Uncharacterized protein</fullName>
    </submittedName>
</protein>
<reference evidence="1 2" key="1">
    <citation type="journal article" date="2015" name="Genome Announc.">
        <title>Expanding the biotechnology potential of lactobacilli through comparative genomics of 213 strains and associated genera.</title>
        <authorList>
            <person name="Sun Z."/>
            <person name="Harris H.M."/>
            <person name="McCann A."/>
            <person name="Guo C."/>
            <person name="Argimon S."/>
            <person name="Zhang W."/>
            <person name="Yang X."/>
            <person name="Jeffery I.B."/>
            <person name="Cooney J.C."/>
            <person name="Kagawa T.F."/>
            <person name="Liu W."/>
            <person name="Song Y."/>
            <person name="Salvetti E."/>
            <person name="Wrobel A."/>
            <person name="Rasinkangas P."/>
            <person name="Parkhill J."/>
            <person name="Rea M.C."/>
            <person name="O'Sullivan O."/>
            <person name="Ritari J."/>
            <person name="Douillard F.P."/>
            <person name="Paul Ross R."/>
            <person name="Yang R."/>
            <person name="Briner A.E."/>
            <person name="Felis G.E."/>
            <person name="de Vos W.M."/>
            <person name="Barrangou R."/>
            <person name="Klaenhammer T.R."/>
            <person name="Caufield P.W."/>
            <person name="Cui Y."/>
            <person name="Zhang H."/>
            <person name="O'Toole P.W."/>
        </authorList>
    </citation>
    <scope>NUCLEOTIDE SEQUENCE [LARGE SCALE GENOMIC DNA]</scope>
    <source>
        <strain evidence="1 2">DSM 16982</strain>
    </source>
</reference>